<reference evidence="8 9" key="1">
    <citation type="submission" date="2019-08" db="EMBL/GenBank/DDBJ databases">
        <title>Deep-cultivation of Planctomycetes and their phenomic and genomic characterization uncovers novel biology.</title>
        <authorList>
            <person name="Wiegand S."/>
            <person name="Jogler M."/>
            <person name="Boedeker C."/>
            <person name="Pinto D."/>
            <person name="Vollmers J."/>
            <person name="Rivas-Marin E."/>
            <person name="Kohn T."/>
            <person name="Peeters S.H."/>
            <person name="Heuer A."/>
            <person name="Rast P."/>
            <person name="Oberbeckmann S."/>
            <person name="Bunk B."/>
            <person name="Jeske O."/>
            <person name="Meyerdierks A."/>
            <person name="Storesund J.E."/>
            <person name="Kallscheuer N."/>
            <person name="Luecker S."/>
            <person name="Lage O.M."/>
            <person name="Pohl T."/>
            <person name="Merkel B.J."/>
            <person name="Hornburger P."/>
            <person name="Mueller R.-W."/>
            <person name="Bruemmer F."/>
            <person name="Labrenz M."/>
            <person name="Spormann A.M."/>
            <person name="Op Den Camp H."/>
            <person name="Overmann J."/>
            <person name="Amann R."/>
            <person name="Jetten M.S.M."/>
            <person name="Mascher T."/>
            <person name="Medema M.H."/>
            <person name="Devos D.P."/>
            <person name="Kaster A.-K."/>
            <person name="Ovreas L."/>
            <person name="Rohde M."/>
            <person name="Galperin M.Y."/>
            <person name="Jogler C."/>
        </authorList>
    </citation>
    <scope>NUCLEOTIDE SEQUENCE [LARGE SCALE GENOMIC DNA]</scope>
    <source>
        <strain evidence="8 9">LF1</strain>
    </source>
</reference>
<comment type="caution">
    <text evidence="8">The sequence shown here is derived from an EMBL/GenBank/DDBJ whole genome shotgun (WGS) entry which is preliminary data.</text>
</comment>
<protein>
    <recommendedName>
        <fullName evidence="6">tRNA(Ile)-lysidine synthase</fullName>
        <ecNumber evidence="6">6.3.4.19</ecNumber>
    </recommendedName>
    <alternativeName>
        <fullName evidence="6">tRNA(Ile)-2-lysyl-cytidine synthase</fullName>
    </alternativeName>
    <alternativeName>
        <fullName evidence="6">tRNA(Ile)-lysidine synthetase</fullName>
    </alternativeName>
</protein>
<dbReference type="GO" id="GO:0006400">
    <property type="term" value="P:tRNA modification"/>
    <property type="evidence" value="ECO:0007669"/>
    <property type="project" value="UniProtKB-UniRule"/>
</dbReference>
<keyword evidence="9" id="KW-1185">Reference proteome</keyword>
<gene>
    <name evidence="6 8" type="primary">tilS</name>
    <name evidence="8" type="ORF">LF1_43180</name>
</gene>
<keyword evidence="1 6" id="KW-0436">Ligase</keyword>
<evidence type="ECO:0000256" key="6">
    <source>
        <dbReference type="HAMAP-Rule" id="MF_01161"/>
    </source>
</evidence>
<dbReference type="PANTHER" id="PTHR43033:SF1">
    <property type="entry name" value="TRNA(ILE)-LYSIDINE SYNTHASE-RELATED"/>
    <property type="match status" value="1"/>
</dbReference>
<evidence type="ECO:0000256" key="1">
    <source>
        <dbReference type="ARBA" id="ARBA00022598"/>
    </source>
</evidence>
<dbReference type="PANTHER" id="PTHR43033">
    <property type="entry name" value="TRNA(ILE)-LYSIDINE SYNTHASE-RELATED"/>
    <property type="match status" value="1"/>
</dbReference>
<comment type="subcellular location">
    <subcellularLocation>
        <location evidence="6">Cytoplasm</location>
    </subcellularLocation>
</comment>
<dbReference type="GO" id="GO:0005737">
    <property type="term" value="C:cytoplasm"/>
    <property type="evidence" value="ECO:0007669"/>
    <property type="project" value="UniProtKB-SubCell"/>
</dbReference>
<organism evidence="8 9">
    <name type="scientific">Rubripirellula obstinata</name>
    <dbReference type="NCBI Taxonomy" id="406547"/>
    <lineage>
        <taxon>Bacteria</taxon>
        <taxon>Pseudomonadati</taxon>
        <taxon>Planctomycetota</taxon>
        <taxon>Planctomycetia</taxon>
        <taxon>Pirellulales</taxon>
        <taxon>Pirellulaceae</taxon>
        <taxon>Rubripirellula</taxon>
    </lineage>
</organism>
<keyword evidence="4 6" id="KW-0067">ATP-binding</keyword>
<evidence type="ECO:0000256" key="4">
    <source>
        <dbReference type="ARBA" id="ARBA00022840"/>
    </source>
</evidence>
<sequence>MVVGISGGADSTALLISLARMMADLHQQNRHAGFLIAAHFNHGLRGPESDADQQFSSELAEQWGIQFVSARSTQPCQDEATMSAQRMEFLIDTAKQNGARYIALAHSLDDNVETVLHQLMRGTGPAGLCGIGGTRSVDDDLVLVRPMLRISRDRIRAALQEAGQPWREDSSNASVQYSRNWIRHELIPLIQTRYPAAVPAIDRAIQGQKTWRTTIDAHAENWIQQHQLATSPATFRRDTNTDAAILIAAMQRHWKESGWPRGSMTRDHWQRLAKAFQGKEKTVPRFDLPGGVEVQVLDDQVILRDSTN</sequence>
<comment type="similarity">
    <text evidence="6">Belongs to the tRNA(Ile)-lysidine synthase family.</text>
</comment>
<dbReference type="InterPro" id="IPR012094">
    <property type="entry name" value="tRNA_Ile_lys_synt"/>
</dbReference>
<dbReference type="InterPro" id="IPR011063">
    <property type="entry name" value="TilS/TtcA_N"/>
</dbReference>
<dbReference type="GO" id="GO:0005524">
    <property type="term" value="F:ATP binding"/>
    <property type="evidence" value="ECO:0007669"/>
    <property type="project" value="UniProtKB-UniRule"/>
</dbReference>
<name>A0A5B1CL17_9BACT</name>
<dbReference type="HAMAP" id="MF_01161">
    <property type="entry name" value="tRNA_Ile_lys_synt"/>
    <property type="match status" value="1"/>
</dbReference>
<feature type="domain" description="tRNA(Ile)-lysidine/2-thiocytidine synthase N-terminal" evidence="7">
    <location>
        <begin position="2"/>
        <end position="185"/>
    </location>
</feature>
<evidence type="ECO:0000313" key="9">
    <source>
        <dbReference type="Proteomes" id="UP000322699"/>
    </source>
</evidence>
<evidence type="ECO:0000259" key="7">
    <source>
        <dbReference type="Pfam" id="PF01171"/>
    </source>
</evidence>
<accession>A0A5B1CL17</accession>
<dbReference type="SUPFAM" id="SSF52402">
    <property type="entry name" value="Adenine nucleotide alpha hydrolases-like"/>
    <property type="match status" value="1"/>
</dbReference>
<evidence type="ECO:0000256" key="2">
    <source>
        <dbReference type="ARBA" id="ARBA00022694"/>
    </source>
</evidence>
<dbReference type="AlphaFoldDB" id="A0A5B1CL17"/>
<dbReference type="EC" id="6.3.4.19" evidence="6"/>
<comment type="function">
    <text evidence="6">Ligates lysine onto the cytidine present at position 34 of the AUA codon-specific tRNA(Ile) that contains the anticodon CAU, in an ATP-dependent manner. Cytidine is converted to lysidine, thus changing the amino acid specificity of the tRNA from methionine to isoleucine.</text>
</comment>
<dbReference type="Pfam" id="PF01171">
    <property type="entry name" value="ATP_bind_3"/>
    <property type="match status" value="1"/>
</dbReference>
<comment type="catalytic activity">
    <reaction evidence="5 6">
        <text>cytidine(34) in tRNA(Ile2) + L-lysine + ATP = lysidine(34) in tRNA(Ile2) + AMP + diphosphate + H(+)</text>
        <dbReference type="Rhea" id="RHEA:43744"/>
        <dbReference type="Rhea" id="RHEA-COMP:10625"/>
        <dbReference type="Rhea" id="RHEA-COMP:10670"/>
        <dbReference type="ChEBI" id="CHEBI:15378"/>
        <dbReference type="ChEBI" id="CHEBI:30616"/>
        <dbReference type="ChEBI" id="CHEBI:32551"/>
        <dbReference type="ChEBI" id="CHEBI:33019"/>
        <dbReference type="ChEBI" id="CHEBI:82748"/>
        <dbReference type="ChEBI" id="CHEBI:83665"/>
        <dbReference type="ChEBI" id="CHEBI:456215"/>
        <dbReference type="EC" id="6.3.4.19"/>
    </reaction>
</comment>
<dbReference type="InterPro" id="IPR014729">
    <property type="entry name" value="Rossmann-like_a/b/a_fold"/>
</dbReference>
<evidence type="ECO:0000256" key="3">
    <source>
        <dbReference type="ARBA" id="ARBA00022741"/>
    </source>
</evidence>
<keyword evidence="6" id="KW-0963">Cytoplasm</keyword>
<proteinExistence type="inferred from homology"/>
<dbReference type="GO" id="GO:0032267">
    <property type="term" value="F:tRNA(Ile)-lysidine synthase activity"/>
    <property type="evidence" value="ECO:0007669"/>
    <property type="project" value="UniProtKB-EC"/>
</dbReference>
<evidence type="ECO:0000313" key="8">
    <source>
        <dbReference type="EMBL" id="KAA1261758.1"/>
    </source>
</evidence>
<evidence type="ECO:0000256" key="5">
    <source>
        <dbReference type="ARBA" id="ARBA00048539"/>
    </source>
</evidence>
<feature type="binding site" evidence="6">
    <location>
        <begin position="6"/>
        <end position="11"/>
    </location>
    <ligand>
        <name>ATP</name>
        <dbReference type="ChEBI" id="CHEBI:30616"/>
    </ligand>
</feature>
<dbReference type="Gene3D" id="3.40.50.620">
    <property type="entry name" value="HUPs"/>
    <property type="match status" value="1"/>
</dbReference>
<dbReference type="EMBL" id="VRLW01000001">
    <property type="protein sequence ID" value="KAA1261758.1"/>
    <property type="molecule type" value="Genomic_DNA"/>
</dbReference>
<comment type="domain">
    <text evidence="6">The N-terminal region contains the highly conserved SGGXDS motif, predicted to be a P-loop motif involved in ATP binding.</text>
</comment>
<keyword evidence="3 6" id="KW-0547">Nucleotide-binding</keyword>
<keyword evidence="2 6" id="KW-0819">tRNA processing</keyword>
<dbReference type="InterPro" id="IPR012795">
    <property type="entry name" value="tRNA_Ile_lys_synt_N"/>
</dbReference>
<dbReference type="Proteomes" id="UP000322699">
    <property type="component" value="Unassembled WGS sequence"/>
</dbReference>
<dbReference type="CDD" id="cd01992">
    <property type="entry name" value="TilS_N"/>
    <property type="match status" value="1"/>
</dbReference>
<dbReference type="NCBIfam" id="TIGR02432">
    <property type="entry name" value="lysidine_TilS_N"/>
    <property type="match status" value="1"/>
</dbReference>